<evidence type="ECO:0000256" key="5">
    <source>
        <dbReference type="PROSITE-ProRule" id="PRU01091"/>
    </source>
</evidence>
<dbReference type="RefSeq" id="WP_116693640.1">
    <property type="nucleotide sequence ID" value="NZ_QEHR01000003.1"/>
</dbReference>
<dbReference type="Gene3D" id="6.10.250.690">
    <property type="match status" value="1"/>
</dbReference>
<dbReference type="InterPro" id="IPR039420">
    <property type="entry name" value="WalR-like"/>
</dbReference>
<dbReference type="InterPro" id="IPR001789">
    <property type="entry name" value="Sig_transdc_resp-reg_receiver"/>
</dbReference>
<keyword evidence="9" id="KW-1185">Reference proteome</keyword>
<dbReference type="Pfam" id="PF00072">
    <property type="entry name" value="Response_reg"/>
    <property type="match status" value="1"/>
</dbReference>
<dbReference type="OrthoDB" id="9790442at2"/>
<dbReference type="PANTHER" id="PTHR48111:SF40">
    <property type="entry name" value="PHOSPHATE REGULON TRANSCRIPTIONAL REGULATORY PROTEIN PHOB"/>
    <property type="match status" value="1"/>
</dbReference>
<evidence type="ECO:0000256" key="1">
    <source>
        <dbReference type="ARBA" id="ARBA00022553"/>
    </source>
</evidence>
<keyword evidence="3 5" id="KW-0238">DNA-binding</keyword>
<dbReference type="GO" id="GO:0000156">
    <property type="term" value="F:phosphorelay response regulator activity"/>
    <property type="evidence" value="ECO:0007669"/>
    <property type="project" value="TreeGrafter"/>
</dbReference>
<dbReference type="Proteomes" id="UP000245962">
    <property type="component" value="Unassembled WGS sequence"/>
</dbReference>
<evidence type="ECO:0000313" key="9">
    <source>
        <dbReference type="Proteomes" id="UP000245962"/>
    </source>
</evidence>
<keyword evidence="2" id="KW-0902">Two-component regulatory system</keyword>
<dbReference type="EMBL" id="QEHR01000003">
    <property type="protein sequence ID" value="PVW15616.1"/>
    <property type="molecule type" value="Genomic_DNA"/>
</dbReference>
<evidence type="ECO:0000259" key="7">
    <source>
        <dbReference type="PROSITE" id="PS51755"/>
    </source>
</evidence>
<dbReference type="SMART" id="SM00448">
    <property type="entry name" value="REC"/>
    <property type="match status" value="1"/>
</dbReference>
<dbReference type="Gene3D" id="3.40.50.2300">
    <property type="match status" value="1"/>
</dbReference>
<dbReference type="SUPFAM" id="SSF52172">
    <property type="entry name" value="CheY-like"/>
    <property type="match status" value="1"/>
</dbReference>
<dbReference type="Gene3D" id="1.10.10.10">
    <property type="entry name" value="Winged helix-like DNA-binding domain superfamily/Winged helix DNA-binding domain"/>
    <property type="match status" value="1"/>
</dbReference>
<dbReference type="CDD" id="cd00383">
    <property type="entry name" value="trans_reg_C"/>
    <property type="match status" value="1"/>
</dbReference>
<protein>
    <submittedName>
        <fullName evidence="8">DNA-binding response regulator</fullName>
    </submittedName>
</protein>
<dbReference type="GO" id="GO:0005829">
    <property type="term" value="C:cytosol"/>
    <property type="evidence" value="ECO:0007669"/>
    <property type="project" value="TreeGrafter"/>
</dbReference>
<evidence type="ECO:0000256" key="4">
    <source>
        <dbReference type="PROSITE-ProRule" id="PRU00169"/>
    </source>
</evidence>
<dbReference type="Pfam" id="PF00486">
    <property type="entry name" value="Trans_reg_C"/>
    <property type="match status" value="1"/>
</dbReference>
<dbReference type="CDD" id="cd17574">
    <property type="entry name" value="REC_OmpR"/>
    <property type="match status" value="1"/>
</dbReference>
<dbReference type="InterPro" id="IPR036388">
    <property type="entry name" value="WH-like_DNA-bd_sf"/>
</dbReference>
<reference evidence="8 9" key="1">
    <citation type="submission" date="2018-04" db="EMBL/GenBank/DDBJ databases">
        <title>Marixanthomonas spongiae HN-E44 sp. nov., isolated from a marine sponge.</title>
        <authorList>
            <person name="Luo L."/>
            <person name="Zhuang L."/>
        </authorList>
    </citation>
    <scope>NUCLEOTIDE SEQUENCE [LARGE SCALE GENOMIC DNA]</scope>
    <source>
        <strain evidence="8 9">HN-E44</strain>
    </source>
</reference>
<name>A0A2U0I3D1_9FLAO</name>
<dbReference type="PROSITE" id="PS51755">
    <property type="entry name" value="OMPR_PHOB"/>
    <property type="match status" value="1"/>
</dbReference>
<dbReference type="GO" id="GO:0006355">
    <property type="term" value="P:regulation of DNA-templated transcription"/>
    <property type="evidence" value="ECO:0007669"/>
    <property type="project" value="InterPro"/>
</dbReference>
<sequence>MKNILLAEDDQDFGTMLKQYLTLNKFNVTWATNGEEAFEAFSKDNFDLCILDVMMPVMDGFTLAKKIIDINPEVPFLFLTARKTKEDKVKGLKLGADDYVVKPFEAEELIFRIKNIIKRTEQQNTLRPETPQEKQLHIGKYTFDTENLTLNINGKTNKITAKEAKLLYFLYRNRNQLIRRDDILSNVWGKTDFFSGRSMDVFISRIRKSLKDDPSIAIESVRGIGLEFNIK</sequence>
<keyword evidence="1 4" id="KW-0597">Phosphoprotein</keyword>
<evidence type="ECO:0000313" key="8">
    <source>
        <dbReference type="EMBL" id="PVW15616.1"/>
    </source>
</evidence>
<dbReference type="PROSITE" id="PS50110">
    <property type="entry name" value="RESPONSE_REGULATORY"/>
    <property type="match status" value="1"/>
</dbReference>
<feature type="modified residue" description="4-aspartylphosphate" evidence="4">
    <location>
        <position position="52"/>
    </location>
</feature>
<evidence type="ECO:0000259" key="6">
    <source>
        <dbReference type="PROSITE" id="PS50110"/>
    </source>
</evidence>
<dbReference type="AlphaFoldDB" id="A0A2U0I3D1"/>
<dbReference type="GO" id="GO:0000976">
    <property type="term" value="F:transcription cis-regulatory region binding"/>
    <property type="evidence" value="ECO:0007669"/>
    <property type="project" value="TreeGrafter"/>
</dbReference>
<dbReference type="GO" id="GO:0032993">
    <property type="term" value="C:protein-DNA complex"/>
    <property type="evidence" value="ECO:0007669"/>
    <property type="project" value="TreeGrafter"/>
</dbReference>
<proteinExistence type="predicted"/>
<dbReference type="InterPro" id="IPR011006">
    <property type="entry name" value="CheY-like_superfamily"/>
</dbReference>
<dbReference type="InterPro" id="IPR001867">
    <property type="entry name" value="OmpR/PhoB-type_DNA-bd"/>
</dbReference>
<organism evidence="8 9">
    <name type="scientific">Marixanthomonas spongiae</name>
    <dbReference type="NCBI Taxonomy" id="2174845"/>
    <lineage>
        <taxon>Bacteria</taxon>
        <taxon>Pseudomonadati</taxon>
        <taxon>Bacteroidota</taxon>
        <taxon>Flavobacteriia</taxon>
        <taxon>Flavobacteriales</taxon>
        <taxon>Flavobacteriaceae</taxon>
        <taxon>Marixanthomonas</taxon>
    </lineage>
</organism>
<evidence type="ECO:0000256" key="3">
    <source>
        <dbReference type="ARBA" id="ARBA00023125"/>
    </source>
</evidence>
<comment type="caution">
    <text evidence="8">The sequence shown here is derived from an EMBL/GenBank/DDBJ whole genome shotgun (WGS) entry which is preliminary data.</text>
</comment>
<accession>A0A2U0I3D1</accession>
<gene>
    <name evidence="8" type="ORF">DDV96_04930</name>
</gene>
<evidence type="ECO:0000256" key="2">
    <source>
        <dbReference type="ARBA" id="ARBA00023012"/>
    </source>
</evidence>
<feature type="domain" description="OmpR/PhoB-type" evidence="7">
    <location>
        <begin position="133"/>
        <end position="230"/>
    </location>
</feature>
<feature type="DNA-binding region" description="OmpR/PhoB-type" evidence="5">
    <location>
        <begin position="133"/>
        <end position="230"/>
    </location>
</feature>
<feature type="domain" description="Response regulatory" evidence="6">
    <location>
        <begin position="3"/>
        <end position="117"/>
    </location>
</feature>
<dbReference type="PANTHER" id="PTHR48111">
    <property type="entry name" value="REGULATOR OF RPOS"/>
    <property type="match status" value="1"/>
</dbReference>
<dbReference type="SMART" id="SM00862">
    <property type="entry name" value="Trans_reg_C"/>
    <property type="match status" value="1"/>
</dbReference>